<name>A0A4Y2KUR0_ARAVE</name>
<protein>
    <submittedName>
        <fullName evidence="2">Uncharacterized protein</fullName>
    </submittedName>
</protein>
<sequence>MLDSVLVKNGGSPFLKGAGTPEFVKKTIGRRKLSDRMRADADRVRGIQVRISLFVKQIRHGLIFLFVCSATLGIFSVFVLIQTNGTRFHGAYLCYTISPLCAAVDFEINPVVAREIRNEESCKKCLSREYNF</sequence>
<proteinExistence type="predicted"/>
<reference evidence="2 3" key="1">
    <citation type="journal article" date="2019" name="Sci. Rep.">
        <title>Orb-weaving spider Araneus ventricosus genome elucidates the spidroin gene catalogue.</title>
        <authorList>
            <person name="Kono N."/>
            <person name="Nakamura H."/>
            <person name="Ohtoshi R."/>
            <person name="Moran D.A.P."/>
            <person name="Shinohara A."/>
            <person name="Yoshida Y."/>
            <person name="Fujiwara M."/>
            <person name="Mori M."/>
            <person name="Tomita M."/>
            <person name="Arakawa K."/>
        </authorList>
    </citation>
    <scope>NUCLEOTIDE SEQUENCE [LARGE SCALE GENOMIC DNA]</scope>
</reference>
<dbReference type="AlphaFoldDB" id="A0A4Y2KUR0"/>
<organism evidence="2 3">
    <name type="scientific">Araneus ventricosus</name>
    <name type="common">Orbweaver spider</name>
    <name type="synonym">Epeira ventricosa</name>
    <dbReference type="NCBI Taxonomy" id="182803"/>
    <lineage>
        <taxon>Eukaryota</taxon>
        <taxon>Metazoa</taxon>
        <taxon>Ecdysozoa</taxon>
        <taxon>Arthropoda</taxon>
        <taxon>Chelicerata</taxon>
        <taxon>Arachnida</taxon>
        <taxon>Araneae</taxon>
        <taxon>Araneomorphae</taxon>
        <taxon>Entelegynae</taxon>
        <taxon>Araneoidea</taxon>
        <taxon>Araneidae</taxon>
        <taxon>Araneus</taxon>
    </lineage>
</organism>
<evidence type="ECO:0000313" key="2">
    <source>
        <dbReference type="EMBL" id="GBN05377.1"/>
    </source>
</evidence>
<dbReference type="Proteomes" id="UP000499080">
    <property type="component" value="Unassembled WGS sequence"/>
</dbReference>
<feature type="transmembrane region" description="Helical" evidence="1">
    <location>
        <begin position="62"/>
        <end position="81"/>
    </location>
</feature>
<evidence type="ECO:0000313" key="3">
    <source>
        <dbReference type="Proteomes" id="UP000499080"/>
    </source>
</evidence>
<dbReference type="EMBL" id="BGPR01004964">
    <property type="protein sequence ID" value="GBN05377.1"/>
    <property type="molecule type" value="Genomic_DNA"/>
</dbReference>
<accession>A0A4Y2KUR0</accession>
<gene>
    <name evidence="2" type="ORF">AVEN_142319_1</name>
</gene>
<evidence type="ECO:0000256" key="1">
    <source>
        <dbReference type="SAM" id="Phobius"/>
    </source>
</evidence>
<keyword evidence="1" id="KW-1133">Transmembrane helix</keyword>
<keyword evidence="1" id="KW-0472">Membrane</keyword>
<comment type="caution">
    <text evidence="2">The sequence shown here is derived from an EMBL/GenBank/DDBJ whole genome shotgun (WGS) entry which is preliminary data.</text>
</comment>
<keyword evidence="1" id="KW-0812">Transmembrane</keyword>
<keyword evidence="3" id="KW-1185">Reference proteome</keyword>